<accession>A0A0F9I8D6</accession>
<comment type="caution">
    <text evidence="1">The sequence shown here is derived from an EMBL/GenBank/DDBJ whole genome shotgun (WGS) entry which is preliminary data.</text>
</comment>
<sequence length="72" mass="8527">MFDLFHWLTCKHREVHRLNPPQSLVKMEAKGLGPWTEFSLQFKRYWNLSMEAWDERQNLSVPTPGPKDVTIG</sequence>
<organism evidence="1">
    <name type="scientific">marine sediment metagenome</name>
    <dbReference type="NCBI Taxonomy" id="412755"/>
    <lineage>
        <taxon>unclassified sequences</taxon>
        <taxon>metagenomes</taxon>
        <taxon>ecological metagenomes</taxon>
    </lineage>
</organism>
<reference evidence="1" key="1">
    <citation type="journal article" date="2015" name="Nature">
        <title>Complex archaea that bridge the gap between prokaryotes and eukaryotes.</title>
        <authorList>
            <person name="Spang A."/>
            <person name="Saw J.H."/>
            <person name="Jorgensen S.L."/>
            <person name="Zaremba-Niedzwiedzka K."/>
            <person name="Martijn J."/>
            <person name="Lind A.E."/>
            <person name="van Eijk R."/>
            <person name="Schleper C."/>
            <person name="Guy L."/>
            <person name="Ettema T.J."/>
        </authorList>
    </citation>
    <scope>NUCLEOTIDE SEQUENCE</scope>
</reference>
<proteinExistence type="predicted"/>
<dbReference type="EMBL" id="LAZR01021923">
    <property type="protein sequence ID" value="KKL83652.1"/>
    <property type="molecule type" value="Genomic_DNA"/>
</dbReference>
<gene>
    <name evidence="1" type="ORF">LCGC14_1972630</name>
</gene>
<protein>
    <submittedName>
        <fullName evidence="1">Uncharacterized protein</fullName>
    </submittedName>
</protein>
<evidence type="ECO:0000313" key="1">
    <source>
        <dbReference type="EMBL" id="KKL83652.1"/>
    </source>
</evidence>
<dbReference type="AlphaFoldDB" id="A0A0F9I8D6"/>
<name>A0A0F9I8D6_9ZZZZ</name>